<reference evidence="3 4" key="1">
    <citation type="submission" date="2017-01" db="EMBL/GenBank/DDBJ databases">
        <authorList>
            <person name="Varghese N."/>
            <person name="Submissions S."/>
        </authorList>
    </citation>
    <scope>NUCLEOTIDE SEQUENCE [LARGE SCALE GENOMIC DNA]</scope>
    <source>
        <strain evidence="3 4">RUG2-6</strain>
    </source>
</reference>
<feature type="transmembrane region" description="Helical" evidence="1">
    <location>
        <begin position="125"/>
        <end position="142"/>
    </location>
</feature>
<name>A0A9X8REB7_9BACI</name>
<dbReference type="PANTHER" id="PTHR34821">
    <property type="entry name" value="INNER MEMBRANE PROTEIN YDCZ"/>
    <property type="match status" value="1"/>
</dbReference>
<keyword evidence="1" id="KW-0812">Transmembrane</keyword>
<evidence type="ECO:0000256" key="1">
    <source>
        <dbReference type="SAM" id="Phobius"/>
    </source>
</evidence>
<evidence type="ECO:0000313" key="4">
    <source>
        <dbReference type="Proteomes" id="UP000185829"/>
    </source>
</evidence>
<dbReference type="GO" id="GO:0005886">
    <property type="term" value="C:plasma membrane"/>
    <property type="evidence" value="ECO:0007669"/>
    <property type="project" value="TreeGrafter"/>
</dbReference>
<keyword evidence="1" id="KW-1133">Transmembrane helix</keyword>
<dbReference type="RefSeq" id="WP_076372415.1">
    <property type="nucleotide sequence ID" value="NZ_FTMX01000012.1"/>
</dbReference>
<dbReference type="AlphaFoldDB" id="A0A9X8REB7"/>
<evidence type="ECO:0000256" key="2">
    <source>
        <dbReference type="SAM" id="SignalP"/>
    </source>
</evidence>
<proteinExistence type="predicted"/>
<feature type="signal peptide" evidence="2">
    <location>
        <begin position="1"/>
        <end position="17"/>
    </location>
</feature>
<protein>
    <submittedName>
        <fullName evidence="3">Transporter family-2 protein</fullName>
    </submittedName>
</protein>
<comment type="caution">
    <text evidence="3">The sequence shown here is derived from an EMBL/GenBank/DDBJ whole genome shotgun (WGS) entry which is preliminary data.</text>
</comment>
<keyword evidence="2" id="KW-0732">Signal</keyword>
<gene>
    <name evidence="3" type="ORF">SAMN05878482_11229</name>
</gene>
<accession>A0A9X8REB7</accession>
<dbReference type="Proteomes" id="UP000185829">
    <property type="component" value="Unassembled WGS sequence"/>
</dbReference>
<feature type="transmembrane region" description="Helical" evidence="1">
    <location>
        <begin position="91"/>
        <end position="113"/>
    </location>
</feature>
<dbReference type="InterPro" id="IPR006750">
    <property type="entry name" value="YdcZ"/>
</dbReference>
<sequence>MSILIVILTLISGAVLATQAPINAAFAAKAGSFESTLVNYFFGTVIMVIVVVLFGKVDMIAISEAPTWQLLCAFFGLVYVLLSIITVPKIGVGAVVISVIIGQLVTGMVVDNFGWFGNAVIQFDMKRLAGLVLMFIALYFTLKTEPKTQRAQEQKAA</sequence>
<dbReference type="EMBL" id="FTMX01000012">
    <property type="protein sequence ID" value="SIS07790.1"/>
    <property type="molecule type" value="Genomic_DNA"/>
</dbReference>
<dbReference type="Pfam" id="PF04657">
    <property type="entry name" value="DMT_YdcZ"/>
    <property type="match status" value="1"/>
</dbReference>
<feature type="transmembrane region" description="Helical" evidence="1">
    <location>
        <begin position="67"/>
        <end position="85"/>
    </location>
</feature>
<evidence type="ECO:0000313" key="3">
    <source>
        <dbReference type="EMBL" id="SIS07790.1"/>
    </source>
</evidence>
<dbReference type="PANTHER" id="PTHR34821:SF2">
    <property type="entry name" value="INNER MEMBRANE PROTEIN YDCZ"/>
    <property type="match status" value="1"/>
</dbReference>
<feature type="chain" id="PRO_5040808148" evidence="2">
    <location>
        <begin position="18"/>
        <end position="157"/>
    </location>
</feature>
<keyword evidence="1" id="KW-0472">Membrane</keyword>
<organism evidence="3 4">
    <name type="scientific">Peribacillus simplex</name>
    <dbReference type="NCBI Taxonomy" id="1478"/>
    <lineage>
        <taxon>Bacteria</taxon>
        <taxon>Bacillati</taxon>
        <taxon>Bacillota</taxon>
        <taxon>Bacilli</taxon>
        <taxon>Bacillales</taxon>
        <taxon>Bacillaceae</taxon>
        <taxon>Peribacillus</taxon>
    </lineage>
</organism>
<feature type="transmembrane region" description="Helical" evidence="1">
    <location>
        <begin position="37"/>
        <end position="55"/>
    </location>
</feature>